<feature type="compositionally biased region" description="Pro residues" evidence="9">
    <location>
        <begin position="72"/>
        <end position="91"/>
    </location>
</feature>
<keyword evidence="4" id="KW-0378">Hydrolase</keyword>
<dbReference type="InterPro" id="IPR001650">
    <property type="entry name" value="Helicase_C-like"/>
</dbReference>
<dbReference type="EC" id="5.6.2.4" evidence="8"/>
<comment type="catalytic activity">
    <reaction evidence="7">
        <text>Couples ATP hydrolysis with the unwinding of duplex DNA by translocating in the 3'-5' direction.</text>
        <dbReference type="EC" id="5.6.2.4"/>
    </reaction>
</comment>
<feature type="domain" description="Helicase ATP-binding" evidence="11">
    <location>
        <begin position="618"/>
        <end position="794"/>
    </location>
</feature>
<dbReference type="PROSITE" id="PS50030">
    <property type="entry name" value="UBA"/>
    <property type="match status" value="1"/>
</dbReference>
<feature type="region of interest" description="Disordered" evidence="9">
    <location>
        <begin position="850"/>
        <end position="871"/>
    </location>
</feature>
<feature type="domain" description="UBA" evidence="10">
    <location>
        <begin position="441"/>
        <end position="481"/>
    </location>
</feature>
<dbReference type="SMART" id="SM00487">
    <property type="entry name" value="DEXDc"/>
    <property type="match status" value="1"/>
</dbReference>
<dbReference type="GO" id="GO:0043138">
    <property type="term" value="F:3'-5' DNA helicase activity"/>
    <property type="evidence" value="ECO:0007669"/>
    <property type="project" value="UniProtKB-EC"/>
</dbReference>
<dbReference type="PANTHER" id="PTHR13710:SF69">
    <property type="entry name" value="ATP-DEPENDENT DNA HELICASE Q-LIKE SIM"/>
    <property type="match status" value="1"/>
</dbReference>
<dbReference type="Pfam" id="PF00270">
    <property type="entry name" value="DEAD"/>
    <property type="match status" value="1"/>
</dbReference>
<feature type="compositionally biased region" description="Polar residues" evidence="9">
    <location>
        <begin position="22"/>
        <end position="31"/>
    </location>
</feature>
<dbReference type="NCBIfam" id="TIGR00614">
    <property type="entry name" value="recQ_fam"/>
    <property type="match status" value="1"/>
</dbReference>
<dbReference type="FunFam" id="1.10.10.10:FF:000782">
    <property type="entry name" value="ATP-dependent DNA helicase"/>
    <property type="match status" value="1"/>
</dbReference>
<feature type="region of interest" description="Disordered" evidence="9">
    <location>
        <begin position="1"/>
        <end position="31"/>
    </location>
</feature>
<dbReference type="InterPro" id="IPR036388">
    <property type="entry name" value="WH-like_DNA-bd_sf"/>
</dbReference>
<evidence type="ECO:0000259" key="11">
    <source>
        <dbReference type="PROSITE" id="PS51192"/>
    </source>
</evidence>
<comment type="caution">
    <text evidence="13">The sequence shown here is derived from an EMBL/GenBank/DDBJ whole genome shotgun (WGS) entry which is preliminary data.</text>
</comment>
<gene>
    <name evidence="13" type="ORF">Adt_27572</name>
</gene>
<feature type="region of interest" description="Disordered" evidence="9">
    <location>
        <begin position="350"/>
        <end position="382"/>
    </location>
</feature>
<evidence type="ECO:0000256" key="8">
    <source>
        <dbReference type="ARBA" id="ARBA00034808"/>
    </source>
</evidence>
<evidence type="ECO:0000256" key="1">
    <source>
        <dbReference type="ARBA" id="ARBA00005446"/>
    </source>
</evidence>
<dbReference type="Pfam" id="PF00271">
    <property type="entry name" value="Helicase_C"/>
    <property type="match status" value="1"/>
</dbReference>
<keyword evidence="6" id="KW-0067">ATP-binding</keyword>
<dbReference type="SMART" id="SM00490">
    <property type="entry name" value="HELICc"/>
    <property type="match status" value="1"/>
</dbReference>
<dbReference type="Proteomes" id="UP001604336">
    <property type="component" value="Unassembled WGS sequence"/>
</dbReference>
<evidence type="ECO:0000313" key="14">
    <source>
        <dbReference type="Proteomes" id="UP001604336"/>
    </source>
</evidence>
<sequence>MARTRRARNVTALPAPVGDVGTESNATTNHPQQEFASAALLTALQAQVTALTALLQDRNAAVSHLQGALPHGPNPLPGPSPPLIGPSPPTAAPLQAPVSLAPPSAPHFYSLTSGPNPYWRQPSWMPTPTLDETPVLSWEQRLEELMDRKIAEALSNKSSRQQSMVLEEDPFSVELTAVPLPRDFKQPKMEKYDGSSDPVDHLRSFVDLMRLQATPDAIMYRAFPPTLRREARDWMATLPPKSIRTFDEFFKNFTTYFTSSKRVKKTVISLMQLVQGKDELLKDFIVRFNRAALGIKELQMSTVVIAMMSGTRNRYFKMSLSKNPPSTMHELLRRGEKYVDAEEAYLITKGMKNRSEPESNKRNIPGELEPQDNRGKLTQEETRIPTLRSDPTECKHYTCSFSANRGIPSILYLPNFGIVEGFLHYCCFEDNSICTMEGYTVASDHAIAELVGMGFEFSDITEAVKAVGPSLDDAVEFILNSSRRTNSVASSSSACLNVSNKALGKRATSSTESFGKMRQQSITEHLMSASRPKRSKATIESQASASKTNILPGHVEEPEVSHTSIMNPSVNISPETSILPSYCKDQEEIGPYWEQKVNNLLCKHFGFSSLKNFQKEALGAWLSHQDCLVLAATGSGKSLCFQIPALLTGKVVVVVSPLISLMHDQCLKLAKHGISACFLGSGQIDKSVEQKAMSGVYNIIYVCPETILRLIKPLQGLAESRGIALFAIDEVHCVSKWGHDFRPDYRRLCVLRENFGRDNLKFLKFDIPLMALTATATVRVREDILKSLCMLKGTKIVITSFFRPNLCFSVKHSRTSSLSSYDKDFRELIEMYTTGKKSANKYNLTLQDLEHSTENSSSTSNGSMTEVDGTCKNEVNDINDDVLSENDDEVGLQFENSLNSLNEKKLSVQYLEDECDLFHEADDLDVSCGEFYGQPPVRHFDNCGSAETHNLLNKPKERSTLKQGHLGEGTTIIYVPTRKETLSIAKFLSSSGVKAAAYNAKLPKSYLKQVHKDFHEDALQVVVATIAFGMGIDKLNVRRIIHYGWPQSLEAYYQEAGRAGRDGKLADCVLYANMSRMPTLLPSQRSEEQTKQSYKMLSDCFRYGMRTSSCRAKMLVEYFGEEFAQENCLLCDVCVNGPPEMQNLKAEVTILLQIIAAHYGQRGSMDVSYDDDVIPAFKHRRFTEMPNLRTFVSRIREQDHTFAASDFIWWRGLARMLEDRGFIREGDEMNRVQIKFPEPTDSGLQLLKSELEQPFYVYPEADMLLSMRSSKSYSSFAEWGKGWADPEIRRQRLEGKQTRRNRKKRKPRIRQSNLTTVRRRLAAKLSKKS</sequence>
<dbReference type="InterPro" id="IPR009060">
    <property type="entry name" value="UBA-like_sf"/>
</dbReference>
<dbReference type="Pfam" id="PF03732">
    <property type="entry name" value="Retrotrans_gag"/>
    <property type="match status" value="1"/>
</dbReference>
<protein>
    <recommendedName>
        <fullName evidence="8">DNA 3'-5' helicase</fullName>
        <ecNumber evidence="8">5.6.2.4</ecNumber>
    </recommendedName>
</protein>
<dbReference type="Gene3D" id="3.40.50.300">
    <property type="entry name" value="P-loop containing nucleotide triphosphate hydrolases"/>
    <property type="match status" value="2"/>
</dbReference>
<evidence type="ECO:0000256" key="2">
    <source>
        <dbReference type="ARBA" id="ARBA00008894"/>
    </source>
</evidence>
<feature type="compositionally biased region" description="Low complexity" evidence="9">
    <location>
        <begin position="854"/>
        <end position="866"/>
    </location>
</feature>
<comment type="similarity">
    <text evidence="1">Belongs to the helicase family. RecQ subfamily.</text>
</comment>
<dbReference type="SUPFAM" id="SSF52540">
    <property type="entry name" value="P-loop containing nucleoside triphosphate hydrolases"/>
    <property type="match status" value="1"/>
</dbReference>
<accession>A0ABD1RU42</accession>
<dbReference type="PROSITE" id="PS51192">
    <property type="entry name" value="HELICASE_ATP_BIND_1"/>
    <property type="match status" value="1"/>
</dbReference>
<evidence type="ECO:0000256" key="5">
    <source>
        <dbReference type="ARBA" id="ARBA00022806"/>
    </source>
</evidence>
<dbReference type="PANTHER" id="PTHR13710">
    <property type="entry name" value="DNA HELICASE RECQ FAMILY MEMBER"/>
    <property type="match status" value="1"/>
</dbReference>
<dbReference type="Gene3D" id="1.10.8.10">
    <property type="entry name" value="DNA helicase RuvA subunit, C-terminal domain"/>
    <property type="match status" value="1"/>
</dbReference>
<evidence type="ECO:0000313" key="13">
    <source>
        <dbReference type="EMBL" id="KAL2491944.1"/>
    </source>
</evidence>
<evidence type="ECO:0000256" key="7">
    <source>
        <dbReference type="ARBA" id="ARBA00034617"/>
    </source>
</evidence>
<dbReference type="InterPro" id="IPR027417">
    <property type="entry name" value="P-loop_NTPase"/>
</dbReference>
<keyword evidence="14" id="KW-1185">Reference proteome</keyword>
<evidence type="ECO:0000256" key="4">
    <source>
        <dbReference type="ARBA" id="ARBA00022801"/>
    </source>
</evidence>
<organism evidence="13 14">
    <name type="scientific">Abeliophyllum distichum</name>
    <dbReference type="NCBI Taxonomy" id="126358"/>
    <lineage>
        <taxon>Eukaryota</taxon>
        <taxon>Viridiplantae</taxon>
        <taxon>Streptophyta</taxon>
        <taxon>Embryophyta</taxon>
        <taxon>Tracheophyta</taxon>
        <taxon>Spermatophyta</taxon>
        <taxon>Magnoliopsida</taxon>
        <taxon>eudicotyledons</taxon>
        <taxon>Gunneridae</taxon>
        <taxon>Pentapetalae</taxon>
        <taxon>asterids</taxon>
        <taxon>lamiids</taxon>
        <taxon>Lamiales</taxon>
        <taxon>Oleaceae</taxon>
        <taxon>Forsythieae</taxon>
        <taxon>Abeliophyllum</taxon>
    </lineage>
</organism>
<feature type="compositionally biased region" description="Basic residues" evidence="9">
    <location>
        <begin position="1298"/>
        <end position="1309"/>
    </location>
</feature>
<feature type="region of interest" description="Disordered" evidence="9">
    <location>
        <begin position="527"/>
        <end position="546"/>
    </location>
</feature>
<dbReference type="InterPro" id="IPR032284">
    <property type="entry name" value="RecQ_Zn-bd"/>
</dbReference>
<dbReference type="InterPro" id="IPR004589">
    <property type="entry name" value="DNA_helicase_ATP-dep_RecQ"/>
</dbReference>
<keyword evidence="3" id="KW-0547">Nucleotide-binding</keyword>
<dbReference type="InterPro" id="IPR011545">
    <property type="entry name" value="DEAD/DEAH_box_helicase_dom"/>
</dbReference>
<dbReference type="GO" id="GO:0005524">
    <property type="term" value="F:ATP binding"/>
    <property type="evidence" value="ECO:0007669"/>
    <property type="project" value="UniProtKB-KW"/>
</dbReference>
<dbReference type="InterPro" id="IPR015940">
    <property type="entry name" value="UBA"/>
</dbReference>
<dbReference type="InterPro" id="IPR005162">
    <property type="entry name" value="Retrotrans_gag_dom"/>
</dbReference>
<feature type="compositionally biased region" description="Basic and acidic residues" evidence="9">
    <location>
        <begin position="371"/>
        <end position="382"/>
    </location>
</feature>
<evidence type="ECO:0000259" key="12">
    <source>
        <dbReference type="PROSITE" id="PS51194"/>
    </source>
</evidence>
<comment type="similarity">
    <text evidence="2">Belongs to the disease resistance NB-LRR family.</text>
</comment>
<feature type="region of interest" description="Disordered" evidence="9">
    <location>
        <begin position="65"/>
        <end position="92"/>
    </location>
</feature>
<feature type="region of interest" description="Disordered" evidence="9">
    <location>
        <begin position="1290"/>
        <end position="1312"/>
    </location>
</feature>
<evidence type="ECO:0000259" key="10">
    <source>
        <dbReference type="PROSITE" id="PS50030"/>
    </source>
</evidence>
<dbReference type="FunFam" id="3.40.50.300:FF:001456">
    <property type="entry name" value="ATP-dependent DNA helicase"/>
    <property type="match status" value="1"/>
</dbReference>
<proteinExistence type="inferred from homology"/>
<evidence type="ECO:0000256" key="9">
    <source>
        <dbReference type="SAM" id="MobiDB-lite"/>
    </source>
</evidence>
<name>A0ABD1RU42_9LAMI</name>
<dbReference type="CDD" id="cd17920">
    <property type="entry name" value="DEXHc_RecQ"/>
    <property type="match status" value="1"/>
</dbReference>
<evidence type="ECO:0000256" key="3">
    <source>
        <dbReference type="ARBA" id="ARBA00022741"/>
    </source>
</evidence>
<dbReference type="InterPro" id="IPR014001">
    <property type="entry name" value="Helicase_ATP-bd"/>
</dbReference>
<dbReference type="GO" id="GO:0016787">
    <property type="term" value="F:hydrolase activity"/>
    <property type="evidence" value="ECO:0007669"/>
    <property type="project" value="UniProtKB-KW"/>
</dbReference>
<dbReference type="Pfam" id="PF16124">
    <property type="entry name" value="RecQ_Zn_bind"/>
    <property type="match status" value="1"/>
</dbReference>
<keyword evidence="5" id="KW-0347">Helicase</keyword>
<evidence type="ECO:0000256" key="6">
    <source>
        <dbReference type="ARBA" id="ARBA00022840"/>
    </source>
</evidence>
<dbReference type="FunFam" id="3.40.50.300:FF:001391">
    <property type="entry name" value="ATP-dependent DNA helicase"/>
    <property type="match status" value="1"/>
</dbReference>
<dbReference type="EMBL" id="JBFOLK010000008">
    <property type="protein sequence ID" value="KAL2491944.1"/>
    <property type="molecule type" value="Genomic_DNA"/>
</dbReference>
<dbReference type="PROSITE" id="PS51194">
    <property type="entry name" value="HELICASE_CTER"/>
    <property type="match status" value="1"/>
</dbReference>
<dbReference type="Gene3D" id="1.10.10.10">
    <property type="entry name" value="Winged helix-like DNA-binding domain superfamily/Winged helix DNA-binding domain"/>
    <property type="match status" value="1"/>
</dbReference>
<reference evidence="14" key="1">
    <citation type="submission" date="2024-07" db="EMBL/GenBank/DDBJ databases">
        <title>Two chromosome-level genome assemblies of Korean endemic species Abeliophyllum distichum and Forsythia ovata (Oleaceae).</title>
        <authorList>
            <person name="Jang H."/>
        </authorList>
    </citation>
    <scope>NUCLEOTIDE SEQUENCE [LARGE SCALE GENOMIC DNA]</scope>
</reference>
<dbReference type="SUPFAM" id="SSF46934">
    <property type="entry name" value="UBA-like"/>
    <property type="match status" value="1"/>
</dbReference>
<feature type="domain" description="Helicase C-terminal" evidence="12">
    <location>
        <begin position="960"/>
        <end position="1102"/>
    </location>
</feature>